<dbReference type="InterPro" id="IPR036058">
    <property type="entry name" value="Kazal_dom_sf"/>
</dbReference>
<dbReference type="Proteomes" id="UP001652621">
    <property type="component" value="Unplaced"/>
</dbReference>
<evidence type="ECO:0000313" key="3">
    <source>
        <dbReference type="Proteomes" id="UP001652621"/>
    </source>
</evidence>
<dbReference type="GeneID" id="101887868"/>
<feature type="chain" id="PRO_5044560655" evidence="1">
    <location>
        <begin position="24"/>
        <end position="90"/>
    </location>
</feature>
<evidence type="ECO:0000313" key="2">
    <source>
        <dbReference type="EnsemblMetazoa" id="MDOA007209-PA"/>
    </source>
</evidence>
<dbReference type="AlphaFoldDB" id="A0A1I8MPT5"/>
<dbReference type="SUPFAM" id="SSF100895">
    <property type="entry name" value="Kazal-type serine protease inhibitors"/>
    <property type="match status" value="1"/>
</dbReference>
<proteinExistence type="predicted"/>
<name>A0A1I8MPT5_MUSDO</name>
<sequence>MKFVASIALAILALLLAVAIGEARTCQRPCTREYRPVCGTLKGRGGVIARCTFGNLCTYEVNKCLSRLPWTHKKGACQTQTNNCKDIVRQ</sequence>
<evidence type="ECO:0000313" key="4">
    <source>
        <dbReference type="RefSeq" id="XP_005190994.1"/>
    </source>
</evidence>
<dbReference type="VEuPathDB" id="VectorBase:MDOA007209"/>
<dbReference type="Gene3D" id="3.30.60.30">
    <property type="match status" value="1"/>
</dbReference>
<reference evidence="2" key="1">
    <citation type="submission" date="2020-05" db="UniProtKB">
        <authorList>
            <consortium name="EnsemblMetazoa"/>
        </authorList>
    </citation>
    <scope>IDENTIFICATION</scope>
    <source>
        <strain evidence="2">Aabys</strain>
    </source>
</reference>
<dbReference type="RefSeq" id="XP_005190994.1">
    <property type="nucleotide sequence ID" value="XM_005190937.3"/>
</dbReference>
<dbReference type="EnsemblMetazoa" id="MDOA007209-RA">
    <property type="protein sequence ID" value="MDOA007209-PA"/>
    <property type="gene ID" value="MDOA007209"/>
</dbReference>
<evidence type="ECO:0000256" key="1">
    <source>
        <dbReference type="SAM" id="SignalP"/>
    </source>
</evidence>
<gene>
    <name evidence="2" type="primary">101887868</name>
    <name evidence="4" type="synonym">LOC101887868</name>
</gene>
<feature type="signal peptide" evidence="1">
    <location>
        <begin position="1"/>
        <end position="23"/>
    </location>
</feature>
<dbReference type="KEGG" id="mde:101887868"/>
<organism evidence="2">
    <name type="scientific">Musca domestica</name>
    <name type="common">House fly</name>
    <dbReference type="NCBI Taxonomy" id="7370"/>
    <lineage>
        <taxon>Eukaryota</taxon>
        <taxon>Metazoa</taxon>
        <taxon>Ecdysozoa</taxon>
        <taxon>Arthropoda</taxon>
        <taxon>Hexapoda</taxon>
        <taxon>Insecta</taxon>
        <taxon>Pterygota</taxon>
        <taxon>Neoptera</taxon>
        <taxon>Endopterygota</taxon>
        <taxon>Diptera</taxon>
        <taxon>Brachycera</taxon>
        <taxon>Muscomorpha</taxon>
        <taxon>Muscoidea</taxon>
        <taxon>Muscidae</taxon>
        <taxon>Musca</taxon>
    </lineage>
</organism>
<dbReference type="OrthoDB" id="126772at2759"/>
<dbReference type="VEuPathDB" id="VectorBase:MDOMA2_012917"/>
<keyword evidence="1" id="KW-0732">Signal</keyword>
<protein>
    <submittedName>
        <fullName evidence="4">Vasotab</fullName>
    </submittedName>
</protein>
<reference evidence="4" key="2">
    <citation type="submission" date="2025-04" db="UniProtKB">
        <authorList>
            <consortium name="RefSeq"/>
        </authorList>
    </citation>
    <scope>IDENTIFICATION</scope>
    <source>
        <strain evidence="4">Aabys</strain>
    </source>
</reference>
<accession>A0A1I8MPT5</accession>
<keyword evidence="3" id="KW-1185">Reference proteome</keyword>